<dbReference type="InterPro" id="IPR039425">
    <property type="entry name" value="RNA_pol_sigma-70-like"/>
</dbReference>
<reference evidence="7 10" key="2">
    <citation type="journal article" date="2020" name="FEMS Microbiol. Ecol.">
        <title>Temporal dynamics of bacterial communities during seed development and maturation.</title>
        <authorList>
            <person name="Chesneau G."/>
            <person name="Torres-Cortes G."/>
            <person name="Briand M."/>
            <person name="Darrasse A."/>
            <person name="Preveaux A."/>
            <person name="Marais C."/>
            <person name="Jacques M.A."/>
            <person name="Shade A."/>
            <person name="Barret M."/>
        </authorList>
    </citation>
    <scope>NUCLEOTIDE SEQUENCE [LARGE SCALE GENOMIC DNA]</scope>
    <source>
        <strain evidence="7 10">CFBP13732</strain>
    </source>
</reference>
<dbReference type="AlphaFoldDB" id="A0A3Q8H627"/>
<evidence type="ECO:0000256" key="3">
    <source>
        <dbReference type="ARBA" id="ARBA00023082"/>
    </source>
</evidence>
<sequence>MTDDVTDSQILFMKAIAAGDKQAFEATYRRYSPYLFAIALRMLRRRDWAEEVLHDSFLVVWQRAGHFDPALSAPKTWLTNIVRNRAIDYLRLQDNRVDALEEDDDLFAMPHSGDAFPSGSESRRLTDCMTQLSSEQRQSITLAYYQGLSHSEIALHLEQPAGTIKSWIRRALTQLKECVGI</sequence>
<dbReference type="OrthoDB" id="9784272at2"/>
<dbReference type="EMBL" id="JACYNN010000003">
    <property type="protein sequence ID" value="MBD8105941.1"/>
    <property type="molecule type" value="Genomic_DNA"/>
</dbReference>
<comment type="caution">
    <text evidence="8">The sequence shown here is derived from an EMBL/GenBank/DDBJ whole genome shotgun (WGS) entry which is preliminary data.</text>
</comment>
<comment type="similarity">
    <text evidence="1">Belongs to the sigma-70 factor family. ECF subfamily.</text>
</comment>
<dbReference type="Pfam" id="PF08281">
    <property type="entry name" value="Sigma70_r4_2"/>
    <property type="match status" value="1"/>
</dbReference>
<accession>A0A3Q8H627</accession>
<evidence type="ECO:0000313" key="9">
    <source>
        <dbReference type="Proteomes" id="UP000306393"/>
    </source>
</evidence>
<dbReference type="Gene3D" id="1.10.10.10">
    <property type="entry name" value="Winged helix-like DNA-binding domain superfamily/Winged helix DNA-binding domain"/>
    <property type="match status" value="1"/>
</dbReference>
<dbReference type="PANTHER" id="PTHR43133:SF62">
    <property type="entry name" value="RNA POLYMERASE SIGMA FACTOR SIGZ"/>
    <property type="match status" value="1"/>
</dbReference>
<dbReference type="PANTHER" id="PTHR43133">
    <property type="entry name" value="RNA POLYMERASE ECF-TYPE SIGMA FACTO"/>
    <property type="match status" value="1"/>
</dbReference>
<evidence type="ECO:0000313" key="8">
    <source>
        <dbReference type="EMBL" id="TKJ91307.1"/>
    </source>
</evidence>
<dbReference type="GO" id="GO:0003677">
    <property type="term" value="F:DNA binding"/>
    <property type="evidence" value="ECO:0007669"/>
    <property type="project" value="InterPro"/>
</dbReference>
<dbReference type="InterPro" id="IPR007627">
    <property type="entry name" value="RNA_pol_sigma70_r2"/>
</dbReference>
<evidence type="ECO:0000256" key="2">
    <source>
        <dbReference type="ARBA" id="ARBA00023015"/>
    </source>
</evidence>
<dbReference type="InterPro" id="IPR013249">
    <property type="entry name" value="RNA_pol_sigma70_r4_t2"/>
</dbReference>
<dbReference type="CDD" id="cd06171">
    <property type="entry name" value="Sigma70_r4"/>
    <property type="match status" value="1"/>
</dbReference>
<proteinExistence type="inferred from homology"/>
<evidence type="ECO:0000259" key="5">
    <source>
        <dbReference type="Pfam" id="PF04542"/>
    </source>
</evidence>
<dbReference type="NCBIfam" id="TIGR02937">
    <property type="entry name" value="sigma70-ECF"/>
    <property type="match status" value="1"/>
</dbReference>
<dbReference type="InterPro" id="IPR013324">
    <property type="entry name" value="RNA_pol_sigma_r3/r4-like"/>
</dbReference>
<dbReference type="KEGG" id="epe:CI789_14765"/>
<dbReference type="SUPFAM" id="SSF88659">
    <property type="entry name" value="Sigma3 and sigma4 domains of RNA polymerase sigma factors"/>
    <property type="match status" value="1"/>
</dbReference>
<keyword evidence="4" id="KW-0804">Transcription</keyword>
<evidence type="ECO:0000313" key="7">
    <source>
        <dbReference type="EMBL" id="MBD8105941.1"/>
    </source>
</evidence>
<evidence type="ECO:0000259" key="6">
    <source>
        <dbReference type="Pfam" id="PF08281"/>
    </source>
</evidence>
<dbReference type="SUPFAM" id="SSF88946">
    <property type="entry name" value="Sigma2 domain of RNA polymerase sigma factors"/>
    <property type="match status" value="1"/>
</dbReference>
<dbReference type="EMBL" id="QGAC01000007">
    <property type="protein sequence ID" value="TKJ91307.1"/>
    <property type="molecule type" value="Genomic_DNA"/>
</dbReference>
<evidence type="ECO:0000256" key="1">
    <source>
        <dbReference type="ARBA" id="ARBA00010641"/>
    </source>
</evidence>
<dbReference type="RefSeq" id="WP_062747241.1">
    <property type="nucleotide sequence ID" value="NZ_CP022725.1"/>
</dbReference>
<keyword evidence="3" id="KW-0731">Sigma factor</keyword>
<keyword evidence="10" id="KW-1185">Reference proteome</keyword>
<dbReference type="InterPro" id="IPR036388">
    <property type="entry name" value="WH-like_DNA-bd_sf"/>
</dbReference>
<dbReference type="InterPro" id="IPR014284">
    <property type="entry name" value="RNA_pol_sigma-70_dom"/>
</dbReference>
<organism evidence="8 9">
    <name type="scientific">Erwinia persicina</name>
    <dbReference type="NCBI Taxonomy" id="55211"/>
    <lineage>
        <taxon>Bacteria</taxon>
        <taxon>Pseudomonadati</taxon>
        <taxon>Pseudomonadota</taxon>
        <taxon>Gammaproteobacteria</taxon>
        <taxon>Enterobacterales</taxon>
        <taxon>Erwiniaceae</taxon>
        <taxon>Erwinia</taxon>
    </lineage>
</organism>
<dbReference type="GO" id="GO:0016987">
    <property type="term" value="F:sigma factor activity"/>
    <property type="evidence" value="ECO:0007669"/>
    <property type="project" value="UniProtKB-KW"/>
</dbReference>
<protein>
    <submittedName>
        <fullName evidence="8">RNA polymerase subunit sigma</fullName>
    </submittedName>
    <submittedName>
        <fullName evidence="7">Sigma-70 family RNA polymerase sigma factor</fullName>
    </submittedName>
</protein>
<dbReference type="InterPro" id="IPR013325">
    <property type="entry name" value="RNA_pol_sigma_r2"/>
</dbReference>
<feature type="domain" description="RNA polymerase sigma-70 region 2" evidence="5">
    <location>
        <begin position="28"/>
        <end position="94"/>
    </location>
</feature>
<dbReference type="STRING" id="1219360.GCA_001571305_03333"/>
<dbReference type="GO" id="GO:0006352">
    <property type="term" value="P:DNA-templated transcription initiation"/>
    <property type="evidence" value="ECO:0007669"/>
    <property type="project" value="InterPro"/>
</dbReference>
<gene>
    <name evidence="8" type="ORF">EpCFBP13511_09025</name>
    <name evidence="7" type="ORF">IFT93_05810</name>
</gene>
<feature type="domain" description="RNA polymerase sigma factor 70 region 4 type 2" evidence="6">
    <location>
        <begin position="123"/>
        <end position="175"/>
    </location>
</feature>
<dbReference type="Pfam" id="PF04542">
    <property type="entry name" value="Sigma70_r2"/>
    <property type="match status" value="1"/>
</dbReference>
<dbReference type="Proteomes" id="UP000661012">
    <property type="component" value="Unassembled WGS sequence"/>
</dbReference>
<name>A0A3Q8H627_9GAMM</name>
<dbReference type="Proteomes" id="UP000306393">
    <property type="component" value="Unassembled WGS sequence"/>
</dbReference>
<evidence type="ECO:0000313" key="10">
    <source>
        <dbReference type="Proteomes" id="UP000661012"/>
    </source>
</evidence>
<dbReference type="GeneID" id="67478073"/>
<keyword evidence="2" id="KW-0805">Transcription regulation</keyword>
<dbReference type="Gene3D" id="1.10.1740.10">
    <property type="match status" value="1"/>
</dbReference>
<reference evidence="8 9" key="1">
    <citation type="journal article" date="2019" name="Sci. Rep.">
        <title>Differences in resource use lead to coexistence of seed-transmitted microbial populations.</title>
        <authorList>
            <person name="Torres-Cortes G."/>
            <person name="Garcia B.J."/>
            <person name="Compant S."/>
            <person name="Rezki S."/>
            <person name="Jones P."/>
            <person name="Preveaux A."/>
            <person name="Briand M."/>
            <person name="Roulet A."/>
            <person name="Bouchez O."/>
            <person name="Jacobson D."/>
            <person name="Barret M."/>
        </authorList>
    </citation>
    <scope>NUCLEOTIDE SEQUENCE [LARGE SCALE GENOMIC DNA]</scope>
    <source>
        <strain evidence="8 9">CFBP13511</strain>
    </source>
</reference>
<evidence type="ECO:0000256" key="4">
    <source>
        <dbReference type="ARBA" id="ARBA00023163"/>
    </source>
</evidence>